<evidence type="ECO:0000259" key="2">
    <source>
        <dbReference type="PROSITE" id="PS50208"/>
    </source>
</evidence>
<feature type="repeat" description="TPR" evidence="1">
    <location>
        <begin position="176"/>
        <end position="209"/>
    </location>
</feature>
<dbReference type="GO" id="GO:0006508">
    <property type="term" value="P:proteolysis"/>
    <property type="evidence" value="ECO:0007669"/>
    <property type="project" value="InterPro"/>
</dbReference>
<dbReference type="Gene3D" id="1.25.40.10">
    <property type="entry name" value="Tetratricopeptide repeat domain"/>
    <property type="match status" value="3"/>
</dbReference>
<dbReference type="InterPro" id="IPR019734">
    <property type="entry name" value="TPR_rpt"/>
</dbReference>
<dbReference type="EMBL" id="VKHP01000038">
    <property type="protein sequence ID" value="NEU96591.1"/>
    <property type="molecule type" value="Genomic_DNA"/>
</dbReference>
<sequence>MCSRPLPRSRSRAFATPSCISLRRCCTIQARCTGMRVRLAGSIRPEPGRADCRRRGTRFANSCHGANNIVVSISGRWNGMTGMRPSLFKLAAIGLLLLLNAPSYAGLREDGAVCDARNSRPDLVIPACTRLIALNPRGRDLSITYYNRALAWHNKGDLEKAKADYDQSIAINPAFAPSYGQRAKVYLQNQDYDRALSDFDRAIQLKPTGPFSAGWFNNRAELFVATGDYDRALADYGRSIELDPNSWYAYVNRALVYDFSGKDRLAALHCQDALKLAPRAGGPYYCRAVIEVSAGDIDNAARDVDRAIAIQDGQPEFYSLRGLTLASKGELDQAVRDYDHATQLNAQGALNYAHRGIADEKKGDIEGARADFRHALDVIGLDQLDRTQGQRVAREGLQRLDKIASTDKSVVADHGAAKPAPALAAAVPIAPVGAGPKAATTERRVALVVGNSKYRSVPALPNPVQDAAAIAETLRATGFQDVRLVNDATRDGLVEALKSFANAADGADWAVIYYAGHGMEMAGENYLVPVDAKLATDRDVPYEAVALTQVMGATEGARKLHLVILDACRDNPFANQIKRTVASRSIGRGLAQIEPDSGTLVVYAAKHGQVALDGDGGHSPFVTALIKRMQTPRIEIRKLFDLVRDDVMAATDRRQQPFSYGSVPGSEDFYFVGASANAAK</sequence>
<feature type="repeat" description="TPR" evidence="1">
    <location>
        <begin position="213"/>
        <end position="246"/>
    </location>
</feature>
<keyword evidence="1" id="KW-0802">TPR repeat</keyword>
<accession>A0A6P1BG54</accession>
<gene>
    <name evidence="3" type="ORF">FNJ47_12280</name>
</gene>
<evidence type="ECO:0000256" key="1">
    <source>
        <dbReference type="PROSITE-ProRule" id="PRU00339"/>
    </source>
</evidence>
<dbReference type="Pfam" id="PF13181">
    <property type="entry name" value="TPR_8"/>
    <property type="match status" value="1"/>
</dbReference>
<dbReference type="InterPro" id="IPR001309">
    <property type="entry name" value="Pept_C14_p20"/>
</dbReference>
<dbReference type="PANTHER" id="PTHR22576:SF37">
    <property type="entry name" value="MUCOSA-ASSOCIATED LYMPHOID TISSUE LYMPHOMA TRANSLOCATION PROTEIN 1"/>
    <property type="match status" value="1"/>
</dbReference>
<dbReference type="PANTHER" id="PTHR22576">
    <property type="entry name" value="MUCOSA ASSOCIATED LYMPHOID TISSUE LYMPHOMA TRANSLOCATION PROTEIN 1/PARACASPASE"/>
    <property type="match status" value="1"/>
</dbReference>
<dbReference type="InterPro" id="IPR011990">
    <property type="entry name" value="TPR-like_helical_dom_sf"/>
</dbReference>
<reference evidence="3 4" key="1">
    <citation type="journal article" date="2020" name="Arch. Microbiol.">
        <title>Bradyrhizobium uaiense sp. nov., a new highly efficient cowpea symbiont.</title>
        <authorList>
            <person name="Cabral Michel D."/>
            <person name="Azarias Guimaraes A."/>
            <person name="Martins da Costa E."/>
            <person name="Soares de Carvalho T."/>
            <person name="Balsanelli E."/>
            <person name="Willems A."/>
            <person name="Maltempi de Souza E."/>
            <person name="de Souza Moreira F.M."/>
        </authorList>
    </citation>
    <scope>NUCLEOTIDE SEQUENCE [LARGE SCALE GENOMIC DNA]</scope>
    <source>
        <strain evidence="3 4">UFLA 03-164</strain>
    </source>
</reference>
<dbReference type="Pfam" id="PF13432">
    <property type="entry name" value="TPR_16"/>
    <property type="match status" value="1"/>
</dbReference>
<dbReference type="Pfam" id="PF00515">
    <property type="entry name" value="TPR_1"/>
    <property type="match status" value="1"/>
</dbReference>
<dbReference type="InterPro" id="IPR011600">
    <property type="entry name" value="Pept_C14_caspase"/>
</dbReference>
<dbReference type="GO" id="GO:0004197">
    <property type="term" value="F:cysteine-type endopeptidase activity"/>
    <property type="evidence" value="ECO:0007669"/>
    <property type="project" value="InterPro"/>
</dbReference>
<dbReference type="SMART" id="SM00028">
    <property type="entry name" value="TPR"/>
    <property type="match status" value="7"/>
</dbReference>
<dbReference type="PROSITE" id="PS50005">
    <property type="entry name" value="TPR"/>
    <property type="match status" value="4"/>
</dbReference>
<dbReference type="Gene3D" id="3.40.50.1460">
    <property type="match status" value="1"/>
</dbReference>
<dbReference type="InterPro" id="IPR029030">
    <property type="entry name" value="Caspase-like_dom_sf"/>
</dbReference>
<feature type="domain" description="Caspase family p20" evidence="2">
    <location>
        <begin position="442"/>
        <end position="572"/>
    </location>
</feature>
<feature type="repeat" description="TPR" evidence="1">
    <location>
        <begin position="315"/>
        <end position="348"/>
    </location>
</feature>
<dbReference type="Pfam" id="PF00656">
    <property type="entry name" value="Peptidase_C14"/>
    <property type="match status" value="1"/>
</dbReference>
<dbReference type="Proteomes" id="UP000468531">
    <property type="component" value="Unassembled WGS sequence"/>
</dbReference>
<dbReference type="SUPFAM" id="SSF52129">
    <property type="entry name" value="Caspase-like"/>
    <property type="match status" value="1"/>
</dbReference>
<dbReference type="AlphaFoldDB" id="A0A6P1BG54"/>
<evidence type="ECO:0000313" key="3">
    <source>
        <dbReference type="EMBL" id="NEU96591.1"/>
    </source>
</evidence>
<comment type="caution">
    <text evidence="3">The sequence shown here is derived from an EMBL/GenBank/DDBJ whole genome shotgun (WGS) entry which is preliminary data.</text>
</comment>
<dbReference type="PROSITE" id="PS50293">
    <property type="entry name" value="TPR_REGION"/>
    <property type="match status" value="1"/>
</dbReference>
<evidence type="ECO:0000313" key="4">
    <source>
        <dbReference type="Proteomes" id="UP000468531"/>
    </source>
</evidence>
<dbReference type="SUPFAM" id="SSF48452">
    <property type="entry name" value="TPR-like"/>
    <property type="match status" value="1"/>
</dbReference>
<name>A0A6P1BG54_9BRAD</name>
<dbReference type="InterPro" id="IPR052039">
    <property type="entry name" value="Caspase-related_regulators"/>
</dbReference>
<feature type="repeat" description="TPR" evidence="1">
    <location>
        <begin position="142"/>
        <end position="175"/>
    </location>
</feature>
<keyword evidence="4" id="KW-1185">Reference proteome</keyword>
<protein>
    <submittedName>
        <fullName evidence="3">Tetratricopeptide repeat protein</fullName>
    </submittedName>
</protein>
<organism evidence="3 4">
    <name type="scientific">Bradyrhizobium uaiense</name>
    <dbReference type="NCBI Taxonomy" id="2594946"/>
    <lineage>
        <taxon>Bacteria</taxon>
        <taxon>Pseudomonadati</taxon>
        <taxon>Pseudomonadota</taxon>
        <taxon>Alphaproteobacteria</taxon>
        <taxon>Hyphomicrobiales</taxon>
        <taxon>Nitrobacteraceae</taxon>
        <taxon>Bradyrhizobium</taxon>
    </lineage>
</organism>
<proteinExistence type="predicted"/>
<dbReference type="PROSITE" id="PS50208">
    <property type="entry name" value="CASPASE_P20"/>
    <property type="match status" value="1"/>
</dbReference>